<reference evidence="2" key="1">
    <citation type="submission" date="2021-01" db="EMBL/GenBank/DDBJ databases">
        <title>Caligus Genome Assembly.</title>
        <authorList>
            <person name="Gallardo-Escarate C."/>
        </authorList>
    </citation>
    <scope>NUCLEOTIDE SEQUENCE [LARGE SCALE GENOMIC DNA]</scope>
</reference>
<proteinExistence type="predicted"/>
<dbReference type="Proteomes" id="UP000595437">
    <property type="component" value="Chromosome 9"/>
</dbReference>
<dbReference type="EMBL" id="CP045898">
    <property type="protein sequence ID" value="QQP40299.1"/>
    <property type="molecule type" value="Genomic_DNA"/>
</dbReference>
<feature type="non-terminal residue" evidence="1">
    <location>
        <position position="56"/>
    </location>
</feature>
<sequence>MAPQNVISLFYEKLSLIANVNIKGFLLQKNGDLGYLILSLELRLEEIHDSVTDILT</sequence>
<name>A0A7T8JZM6_CALRO</name>
<evidence type="ECO:0000313" key="2">
    <source>
        <dbReference type="Proteomes" id="UP000595437"/>
    </source>
</evidence>
<protein>
    <submittedName>
        <fullName evidence="1">Uncharacterized protein</fullName>
    </submittedName>
</protein>
<organism evidence="1 2">
    <name type="scientific">Caligus rogercresseyi</name>
    <name type="common">Sea louse</name>
    <dbReference type="NCBI Taxonomy" id="217165"/>
    <lineage>
        <taxon>Eukaryota</taxon>
        <taxon>Metazoa</taxon>
        <taxon>Ecdysozoa</taxon>
        <taxon>Arthropoda</taxon>
        <taxon>Crustacea</taxon>
        <taxon>Multicrustacea</taxon>
        <taxon>Hexanauplia</taxon>
        <taxon>Copepoda</taxon>
        <taxon>Siphonostomatoida</taxon>
        <taxon>Caligidae</taxon>
        <taxon>Caligus</taxon>
    </lineage>
</organism>
<dbReference type="AlphaFoldDB" id="A0A7T8JZM6"/>
<accession>A0A7T8JZM6</accession>
<keyword evidence="2" id="KW-1185">Reference proteome</keyword>
<gene>
    <name evidence="1" type="ORF">FKW44_014298</name>
</gene>
<evidence type="ECO:0000313" key="1">
    <source>
        <dbReference type="EMBL" id="QQP40299.1"/>
    </source>
</evidence>